<dbReference type="EMBL" id="KQ484287">
    <property type="protein sequence ID" value="KYP35977.1"/>
    <property type="molecule type" value="Genomic_DNA"/>
</dbReference>
<dbReference type="InterPro" id="IPR001480">
    <property type="entry name" value="Bulb-type_lectin_dom"/>
</dbReference>
<feature type="transmembrane region" description="Helical" evidence="17">
    <location>
        <begin position="1616"/>
        <end position="1637"/>
    </location>
</feature>
<evidence type="ECO:0000256" key="2">
    <source>
        <dbReference type="ARBA" id="ARBA00012513"/>
    </source>
</evidence>
<feature type="domain" description="Apple" evidence="22">
    <location>
        <begin position="1519"/>
        <end position="1602"/>
    </location>
</feature>
<evidence type="ECO:0000256" key="4">
    <source>
        <dbReference type="ARBA" id="ARBA00022527"/>
    </source>
</evidence>
<dbReference type="SUPFAM" id="SSF51110">
    <property type="entry name" value="alpha-D-mannose-specific plant lectins"/>
    <property type="match status" value="2"/>
</dbReference>
<dbReference type="FunFam" id="3.30.200.20:FF:000217">
    <property type="entry name" value="probable LRR receptor-like serine/threonine-protein kinase At1g53430"/>
    <property type="match status" value="1"/>
</dbReference>
<dbReference type="GO" id="GO:0048544">
    <property type="term" value="P:recognition of pollen"/>
    <property type="evidence" value="ECO:0007669"/>
    <property type="project" value="InterPro"/>
</dbReference>
<dbReference type="InterPro" id="IPR036426">
    <property type="entry name" value="Bulb-type_lectin_dom_sf"/>
</dbReference>
<comment type="caution">
    <text evidence="16">Lacks conserved residue(s) required for the propagation of feature annotation.</text>
</comment>
<evidence type="ECO:0000259" key="20">
    <source>
        <dbReference type="PROSITE" id="PS50026"/>
    </source>
</evidence>
<keyword evidence="7 18" id="KW-0732">Signal</keyword>
<reference evidence="23" key="1">
    <citation type="journal article" date="2012" name="Nat. Biotechnol.">
        <title>Draft genome sequence of pigeonpea (Cajanus cajan), an orphan legume crop of resource-poor farmers.</title>
        <authorList>
            <person name="Varshney R.K."/>
            <person name="Chen W."/>
            <person name="Li Y."/>
            <person name="Bharti A.K."/>
            <person name="Saxena R.K."/>
            <person name="Schlueter J.A."/>
            <person name="Donoghue M.T."/>
            <person name="Azam S."/>
            <person name="Fan G."/>
            <person name="Whaley A.M."/>
            <person name="Farmer A.D."/>
            <person name="Sheridan J."/>
            <person name="Iwata A."/>
            <person name="Tuteja R."/>
            <person name="Penmetsa R.V."/>
            <person name="Wu W."/>
            <person name="Upadhyaya H.D."/>
            <person name="Yang S.P."/>
            <person name="Shah T."/>
            <person name="Saxena K.B."/>
            <person name="Michael T."/>
            <person name="McCombie W.R."/>
            <person name="Yang B."/>
            <person name="Zhang G."/>
            <person name="Yang H."/>
            <person name="Wang J."/>
            <person name="Spillane C."/>
            <person name="Cook D.R."/>
            <person name="May G.D."/>
            <person name="Xu X."/>
            <person name="Jackson S.A."/>
        </authorList>
    </citation>
    <scope>NUCLEOTIDE SEQUENCE [LARGE SCALE GENOMIC DNA]</scope>
</reference>
<dbReference type="PANTHER" id="PTHR27002:SF825">
    <property type="entry name" value="RECEPTOR-LIKE SERINE_THREONINE-PROTEIN KINASE"/>
    <property type="match status" value="1"/>
</dbReference>
<dbReference type="FunFam" id="3.30.200.20:FF:000195">
    <property type="entry name" value="G-type lectin S-receptor-like serine/threonine-protein kinase"/>
    <property type="match status" value="2"/>
</dbReference>
<dbReference type="CDD" id="cd01098">
    <property type="entry name" value="PAN_AP_plant"/>
    <property type="match status" value="2"/>
</dbReference>
<dbReference type="InterPro" id="IPR000742">
    <property type="entry name" value="EGF"/>
</dbReference>
<dbReference type="FunFam" id="1.10.510.10:FF:000060">
    <property type="entry name" value="G-type lectin S-receptor-like serine/threonine-protein kinase"/>
    <property type="match status" value="1"/>
</dbReference>
<evidence type="ECO:0000256" key="3">
    <source>
        <dbReference type="ARBA" id="ARBA00022475"/>
    </source>
</evidence>
<evidence type="ECO:0000256" key="11">
    <source>
        <dbReference type="ARBA" id="ARBA00023157"/>
    </source>
</evidence>
<dbReference type="GO" id="GO:0005886">
    <property type="term" value="C:plasma membrane"/>
    <property type="evidence" value="ECO:0007669"/>
    <property type="project" value="UniProtKB-SubCell"/>
</dbReference>
<dbReference type="SUPFAM" id="SSF56112">
    <property type="entry name" value="Protein kinase-like (PK-like)"/>
    <property type="match status" value="3"/>
</dbReference>
<dbReference type="Gene3D" id="3.30.200.20">
    <property type="entry name" value="Phosphorylase Kinase, domain 1"/>
    <property type="match status" value="3"/>
</dbReference>
<comment type="catalytic activity">
    <reaction evidence="15">
        <text>L-seryl-[protein] + ATP = O-phospho-L-seryl-[protein] + ADP + H(+)</text>
        <dbReference type="Rhea" id="RHEA:17989"/>
        <dbReference type="Rhea" id="RHEA-COMP:9863"/>
        <dbReference type="Rhea" id="RHEA-COMP:11604"/>
        <dbReference type="ChEBI" id="CHEBI:15378"/>
        <dbReference type="ChEBI" id="CHEBI:29999"/>
        <dbReference type="ChEBI" id="CHEBI:30616"/>
        <dbReference type="ChEBI" id="CHEBI:83421"/>
        <dbReference type="ChEBI" id="CHEBI:456216"/>
        <dbReference type="EC" id="2.7.11.1"/>
    </reaction>
</comment>
<dbReference type="GO" id="GO:0005524">
    <property type="term" value="F:ATP binding"/>
    <property type="evidence" value="ECO:0007669"/>
    <property type="project" value="UniProtKB-KW"/>
</dbReference>
<feature type="domain" description="Protein kinase" evidence="19">
    <location>
        <begin position="861"/>
        <end position="1138"/>
    </location>
</feature>
<protein>
    <recommendedName>
        <fullName evidence="2">non-specific serine/threonine protein kinase</fullName>
        <ecNumber evidence="2">2.7.11.1</ecNumber>
    </recommendedName>
</protein>
<dbReference type="Gene3D" id="1.10.510.10">
    <property type="entry name" value="Transferase(Phosphotransferase) domain 1"/>
    <property type="match status" value="2"/>
</dbReference>
<evidence type="ECO:0000313" key="24">
    <source>
        <dbReference type="Proteomes" id="UP000075243"/>
    </source>
</evidence>
<dbReference type="Pfam" id="PF07714">
    <property type="entry name" value="PK_Tyr_Ser-Thr"/>
    <property type="match status" value="2"/>
</dbReference>
<keyword evidence="8" id="KW-0547">Nucleotide-binding</keyword>
<comment type="subcellular location">
    <subcellularLocation>
        <location evidence="1">Cell membrane</location>
        <topology evidence="1">Single-pass type I membrane protein</topology>
    </subcellularLocation>
</comment>
<dbReference type="EC" id="2.7.11.1" evidence="2"/>
<keyword evidence="10" id="KW-0067">ATP-binding</keyword>
<evidence type="ECO:0000256" key="16">
    <source>
        <dbReference type="PROSITE-ProRule" id="PRU00076"/>
    </source>
</evidence>
<keyword evidence="12 23" id="KW-0675">Receptor</keyword>
<dbReference type="PROSITE" id="PS50011">
    <property type="entry name" value="PROTEIN_KINASE_DOM"/>
    <property type="match status" value="2"/>
</dbReference>
<evidence type="ECO:0000256" key="17">
    <source>
        <dbReference type="SAM" id="Phobius"/>
    </source>
</evidence>
<evidence type="ECO:0000256" key="10">
    <source>
        <dbReference type="ARBA" id="ARBA00022840"/>
    </source>
</evidence>
<feature type="non-terminal residue" evidence="23">
    <location>
        <position position="1"/>
    </location>
</feature>
<dbReference type="Proteomes" id="UP000075243">
    <property type="component" value="Unassembled WGS sequence"/>
</dbReference>
<feature type="domain" description="EGF-like" evidence="20">
    <location>
        <begin position="644"/>
        <end position="681"/>
    </location>
</feature>
<dbReference type="Gene3D" id="2.90.10.10">
    <property type="entry name" value="Bulb-type lectin domain"/>
    <property type="match status" value="2"/>
</dbReference>
<feature type="transmembrane region" description="Helical" evidence="17">
    <location>
        <begin position="1176"/>
        <end position="1194"/>
    </location>
</feature>
<keyword evidence="17" id="KW-1133">Transmembrane helix</keyword>
<dbReference type="Gene3D" id="3.50.4.10">
    <property type="entry name" value="Hepatocyte Growth Factor"/>
    <property type="match status" value="2"/>
</dbReference>
<dbReference type="InterPro" id="IPR011009">
    <property type="entry name" value="Kinase-like_dom_sf"/>
</dbReference>
<dbReference type="CDD" id="cd00028">
    <property type="entry name" value="B_lectin"/>
    <property type="match status" value="2"/>
</dbReference>
<name>A0A151R092_CAJCA</name>
<dbReference type="PANTHER" id="PTHR27002">
    <property type="entry name" value="RECEPTOR-LIKE SERINE/THREONINE-PROTEIN KINASE SD1-8"/>
    <property type="match status" value="1"/>
</dbReference>
<dbReference type="Pfam" id="PF08276">
    <property type="entry name" value="PAN_2"/>
    <property type="match status" value="2"/>
</dbReference>
<feature type="domain" description="EGF-like" evidence="20">
    <location>
        <begin position="272"/>
        <end position="309"/>
    </location>
</feature>
<evidence type="ECO:0000256" key="6">
    <source>
        <dbReference type="ARBA" id="ARBA00022679"/>
    </source>
</evidence>
<dbReference type="InterPro" id="IPR000858">
    <property type="entry name" value="S_locus_glycoprot_dom"/>
</dbReference>
<proteinExistence type="predicted"/>
<dbReference type="Gramene" id="C.cajan_41871.t">
    <property type="protein sequence ID" value="C.cajan_41871.t"/>
    <property type="gene ID" value="C.cajan_41871"/>
</dbReference>
<dbReference type="PROSITE" id="PS50927">
    <property type="entry name" value="BULB_LECTIN"/>
    <property type="match status" value="2"/>
</dbReference>
<dbReference type="InterPro" id="IPR001245">
    <property type="entry name" value="Ser-Thr/Tyr_kinase_cat_dom"/>
</dbReference>
<evidence type="ECO:0000313" key="23">
    <source>
        <dbReference type="EMBL" id="KYP35977.1"/>
    </source>
</evidence>
<evidence type="ECO:0000256" key="14">
    <source>
        <dbReference type="ARBA" id="ARBA00047899"/>
    </source>
</evidence>
<dbReference type="Pfam" id="PF00954">
    <property type="entry name" value="S_locus_glycop"/>
    <property type="match status" value="3"/>
</dbReference>
<keyword evidence="16" id="KW-0245">EGF-like domain</keyword>
<dbReference type="InterPro" id="IPR003609">
    <property type="entry name" value="Pan_app"/>
</dbReference>
<dbReference type="SMART" id="SM00108">
    <property type="entry name" value="B_lectin"/>
    <property type="match status" value="2"/>
</dbReference>
<evidence type="ECO:0000256" key="7">
    <source>
        <dbReference type="ARBA" id="ARBA00022729"/>
    </source>
</evidence>
<comment type="catalytic activity">
    <reaction evidence="14">
        <text>L-threonyl-[protein] + ATP = O-phospho-L-threonyl-[protein] + ADP + H(+)</text>
        <dbReference type="Rhea" id="RHEA:46608"/>
        <dbReference type="Rhea" id="RHEA-COMP:11060"/>
        <dbReference type="Rhea" id="RHEA-COMP:11605"/>
        <dbReference type="ChEBI" id="CHEBI:15378"/>
        <dbReference type="ChEBI" id="CHEBI:30013"/>
        <dbReference type="ChEBI" id="CHEBI:30616"/>
        <dbReference type="ChEBI" id="CHEBI:61977"/>
        <dbReference type="ChEBI" id="CHEBI:456216"/>
        <dbReference type="EC" id="2.7.11.1"/>
    </reaction>
</comment>
<feature type="chain" id="PRO_5007587620" description="non-specific serine/threonine protein kinase" evidence="18">
    <location>
        <begin position="18"/>
        <end position="1999"/>
    </location>
</feature>
<evidence type="ECO:0000256" key="9">
    <source>
        <dbReference type="ARBA" id="ARBA00022777"/>
    </source>
</evidence>
<keyword evidence="17" id="KW-0812">Transmembrane</keyword>
<feature type="domain" description="Bulb-type lectin" evidence="21">
    <location>
        <begin position="1200"/>
        <end position="1322"/>
    </location>
</feature>
<evidence type="ECO:0000256" key="18">
    <source>
        <dbReference type="SAM" id="SignalP"/>
    </source>
</evidence>
<keyword evidence="17" id="KW-0472">Membrane</keyword>
<dbReference type="PROSITE" id="PS50948">
    <property type="entry name" value="PAN"/>
    <property type="match status" value="2"/>
</dbReference>
<feature type="domain" description="Bulb-type lectin" evidence="21">
    <location>
        <begin position="18"/>
        <end position="140"/>
    </location>
</feature>
<dbReference type="InterPro" id="IPR000719">
    <property type="entry name" value="Prot_kinase_dom"/>
</dbReference>
<gene>
    <name evidence="23" type="ORF">KK1_042930</name>
</gene>
<dbReference type="PROSITE" id="PS00108">
    <property type="entry name" value="PROTEIN_KINASE_ST"/>
    <property type="match status" value="2"/>
</dbReference>
<dbReference type="SMART" id="SM00473">
    <property type="entry name" value="PAN_AP"/>
    <property type="match status" value="2"/>
</dbReference>
<dbReference type="GO" id="GO:0004674">
    <property type="term" value="F:protein serine/threonine kinase activity"/>
    <property type="evidence" value="ECO:0007669"/>
    <property type="project" value="UniProtKB-KW"/>
</dbReference>
<accession>A0A151R092</accession>
<dbReference type="Pfam" id="PF01453">
    <property type="entry name" value="B_lectin"/>
    <property type="match status" value="2"/>
</dbReference>
<keyword evidence="24" id="KW-1185">Reference proteome</keyword>
<sequence length="1999" mass="225912">LLICFFLFSYMITTSTSVDTLAVSQSIRDGETLVSAGGIIELGFFPLGNSTRRYLGIWYRNVSPTTVVWVANRNTPLENNSGVFKLDEKGILVLLNAKNSTLWSFDISSTEVNNPMAYLLDSGNLVVKSRQGTLWQSFDYPGDAWMPEMKIGWNLETGQERYLSSWKSEDPAEGEYTLKLDLRGLPQIVIFKGSEIEKRLGSWNGFSLAGNPVQTVETTTPEFDTSGNVVYYYYEDFDSSVFFVFTLTPSGTGKSLSWTTETSTRPYVSTGEQDQCENFAFCGTNSICNYDSNHPTCECLRGYVPKSPDQWNISLWLNGCVPRNKSTCNNRADRKFYNRHYKKIKRTEHMDLPTFNLSVLAKATGNFSTENKIGEGGFGPVHKGTLIDGKEIAVKRLSKNSEQGLYEFKNEVALIAKLQHRNNTKNNLLGHAWRFWNEERALKLLDNAIAEQYTPSKVIRCIQVGLLCVQQRPEDRPDMSSVVLMLNGDKLLPKPKVPGFYTEIDIIIDASSSSTNHKPQMKLGWNLETGLERYLSSWKSEDDPAEGEYSLKLDLRGYPQIIIFKGHDIEKRLGSWNGLSLVANPGPSFATTPNFVLNEREVYYDYRRLDSSVFFVYILTPSGIGQSFSWTTQTSTRHVVSTGEQDQCENYAFCGANSLCNYDGNQPNCECLRGYVPKSPDQWNISIWLNGCVPKNKSTCINSYTDGFLKYKYMKLPDTSSSWFSSTLNLDECRKSCLKNCSCTAYANLDIRDGGSGCLLWFNNLVDLRNFSQWGQDLYVRVPASELDQAGHGSNIKKIVGVVVGVTIFGLIATCLCVFIIRHPGAARKFCNKNYKNIPRAEDMDLPTFNFSVIAKATENFSTENKIGEGGFGPVHKGTLIDGKEIAVKRLSKNSGQGLNEFKTEVALIAKLQHRNLVKLLGCCIDGEEKMLIYEYMPNNSLDYFVFDETKRKFLAWSKRFNIISGIARGLLYLHQDSTLRIIHRDLKTSNILLDANLNPKISDFGLARLLLGDQVEANTNRVAGTYGYIPPEYAARGHFSVKSDVFSYGVIVLEIVSGKKNREFSDPEHDNNLLGYAWRFWTEERALELLDELLAEQCTPSEVIRCIQVGLLCVQQRPEDRPDMSSVILMLNGDKLLPKPKVPGFYTAIDISTDASSPSANHKPYSVNELSITKLMVDHIIVLFLWFLILSYTRTCTSLSSLAVNESIRDGESLVSADGTFEVGFFSPGNSTGRYLGVWYRNLSPLTVVWVANRGTPLQNDSGVFKLNEDGVLLILSGTNRSIWSSNVSNKTMNNPIVKLMDSGNLVLKNEHDDNSMEDKFLWQSFDYPCDLHLPGMKFGWNKLTGINRVLTPWKSEDDPAMGEFSAKIDIRGCPQLLFMKGADIKFRIGSWNGIGYTGYPAQQLKQIQRFEFVFNAEEVYFKYEVINRSIVSMYRLSPSGIFQGLVWTNETSGRKVITPGGVDLCDNYAFCGVNSVCRMDGNAPRCECLKGYVPYFPDQWDVSYWSSGCVTRNNSTCKSNNNDGFWKYTNMKLPDTSSSWYSKTMNLEECQKKCLEDCSCTAYTNLDIRHGGSGCLLWHDDLVDMRKFSQLGQELYIRVPTSELVNGQSNKQQLIGITVGVTIFGLITFVSIIIFRKKVARRQYLHISLFQRRQEYFSLRKEDMELTKFDWSIIAKATNNFSSRNKLGEGGFGPVYKGTLIDGQEVAIKRHSKMSDQGLEEFKNEIMLIAKLQHRNLVKLLGCCIQGEEKLLIYEYMPNKSLDYFIFDEARSKLLAWHQRFRIIIGIARGLLYLHQDSRLKIIHRDLKASNILLDAHMNPKISDFGLARMFGGDQIEAKTRKVVGTYGYMPPEYAVHGHYSAKSDVFGFGVIVLEIVTGNKNRGFSDPEHSLNLLGHAWRHWSEERPLELIDAHLRERCIPFEVLRCIHVGLLCVQQKPEDRPDMSSVISMLNGEKLLPQPKAPGFYTGMFTESVSSLRTCNLLSTNEMSLTIFEAR</sequence>
<dbReference type="OMA" id="SFQVICR"/>
<dbReference type="FunFam" id="1.10.510.10:FF:002239">
    <property type="match status" value="1"/>
</dbReference>
<evidence type="ECO:0000256" key="15">
    <source>
        <dbReference type="ARBA" id="ARBA00048679"/>
    </source>
</evidence>
<feature type="transmembrane region" description="Helical" evidence="17">
    <location>
        <begin position="799"/>
        <end position="821"/>
    </location>
</feature>
<evidence type="ECO:0000256" key="13">
    <source>
        <dbReference type="ARBA" id="ARBA00023180"/>
    </source>
</evidence>
<evidence type="ECO:0000256" key="12">
    <source>
        <dbReference type="ARBA" id="ARBA00023170"/>
    </source>
</evidence>
<feature type="domain" description="Apple" evidence="22">
    <location>
        <begin position="700"/>
        <end position="783"/>
    </location>
</feature>
<dbReference type="FunFam" id="2.90.10.10:FF:000004">
    <property type="entry name" value="G-type lectin S-receptor-like serine/threonine-protein kinase"/>
    <property type="match status" value="2"/>
</dbReference>
<dbReference type="SUPFAM" id="SSF57414">
    <property type="entry name" value="Hairpin loop containing domain-like"/>
    <property type="match status" value="1"/>
</dbReference>
<evidence type="ECO:0000259" key="21">
    <source>
        <dbReference type="PROSITE" id="PS50927"/>
    </source>
</evidence>
<evidence type="ECO:0000259" key="19">
    <source>
        <dbReference type="PROSITE" id="PS50011"/>
    </source>
</evidence>
<keyword evidence="13" id="KW-0325">Glycoprotein</keyword>
<keyword evidence="6" id="KW-0808">Transferase</keyword>
<dbReference type="CDD" id="cd14066">
    <property type="entry name" value="STKc_IRAK"/>
    <property type="match status" value="2"/>
</dbReference>
<keyword evidence="11" id="KW-1015">Disulfide bond</keyword>
<dbReference type="SMART" id="SM00220">
    <property type="entry name" value="S_TKc"/>
    <property type="match status" value="2"/>
</dbReference>
<feature type="domain" description="Protein kinase" evidence="19">
    <location>
        <begin position="1683"/>
        <end position="1960"/>
    </location>
</feature>
<organism evidence="23 24">
    <name type="scientific">Cajanus cajan</name>
    <name type="common">Pigeon pea</name>
    <name type="synonym">Cajanus indicus</name>
    <dbReference type="NCBI Taxonomy" id="3821"/>
    <lineage>
        <taxon>Eukaryota</taxon>
        <taxon>Viridiplantae</taxon>
        <taxon>Streptophyta</taxon>
        <taxon>Embryophyta</taxon>
        <taxon>Tracheophyta</taxon>
        <taxon>Spermatophyta</taxon>
        <taxon>Magnoliopsida</taxon>
        <taxon>eudicotyledons</taxon>
        <taxon>Gunneridae</taxon>
        <taxon>Pentapetalae</taxon>
        <taxon>rosids</taxon>
        <taxon>fabids</taxon>
        <taxon>Fabales</taxon>
        <taxon>Fabaceae</taxon>
        <taxon>Papilionoideae</taxon>
        <taxon>50 kb inversion clade</taxon>
        <taxon>NPAAA clade</taxon>
        <taxon>indigoferoid/millettioid clade</taxon>
        <taxon>Phaseoleae</taxon>
        <taxon>Cajanus</taxon>
    </lineage>
</organism>
<evidence type="ECO:0000256" key="1">
    <source>
        <dbReference type="ARBA" id="ARBA00004251"/>
    </source>
</evidence>
<evidence type="ECO:0000256" key="5">
    <source>
        <dbReference type="ARBA" id="ARBA00022553"/>
    </source>
</evidence>
<keyword evidence="4" id="KW-0723">Serine/threonine-protein kinase</keyword>
<feature type="signal peptide" evidence="18">
    <location>
        <begin position="1"/>
        <end position="17"/>
    </location>
</feature>
<dbReference type="FunFam" id="3.50.4.10:FF:000002">
    <property type="entry name" value="G-type lectin S-receptor-like serine/threonine-protein kinase"/>
    <property type="match status" value="2"/>
</dbReference>
<keyword evidence="9 23" id="KW-0418">Kinase</keyword>
<evidence type="ECO:0000259" key="22">
    <source>
        <dbReference type="PROSITE" id="PS50948"/>
    </source>
</evidence>
<keyword evidence="5" id="KW-0597">Phosphoprotein</keyword>
<evidence type="ECO:0000256" key="8">
    <source>
        <dbReference type="ARBA" id="ARBA00022741"/>
    </source>
</evidence>
<dbReference type="PROSITE" id="PS50026">
    <property type="entry name" value="EGF_3"/>
    <property type="match status" value="2"/>
</dbReference>
<dbReference type="InterPro" id="IPR008271">
    <property type="entry name" value="Ser/Thr_kinase_AS"/>
</dbReference>
<keyword evidence="3" id="KW-1003">Cell membrane</keyword>